<accession>A0A5J4T3E3</accession>
<sequence>MRHTEIIKDIRKKLQQFPPQVMAILYGSEARGDARPDSDIDLLILVNRENITEQERQDIMNPLFEVEYETGVLINPIVLLEKQWGKVVTPFYENVMKEGIVL</sequence>
<dbReference type="CDD" id="cd05403">
    <property type="entry name" value="NT_KNTase_like"/>
    <property type="match status" value="1"/>
</dbReference>
<evidence type="ECO:0000259" key="1">
    <source>
        <dbReference type="Pfam" id="PF01909"/>
    </source>
</evidence>
<dbReference type="PANTHER" id="PTHR33933">
    <property type="entry name" value="NUCLEOTIDYLTRANSFERASE"/>
    <property type="match status" value="1"/>
</dbReference>
<organism evidence="2">
    <name type="scientific">termite gut metagenome</name>
    <dbReference type="NCBI Taxonomy" id="433724"/>
    <lineage>
        <taxon>unclassified sequences</taxon>
        <taxon>metagenomes</taxon>
        <taxon>organismal metagenomes</taxon>
    </lineage>
</organism>
<comment type="caution">
    <text evidence="2">The sequence shown here is derived from an EMBL/GenBank/DDBJ whole genome shotgun (WGS) entry which is preliminary data.</text>
</comment>
<dbReference type="InterPro" id="IPR002934">
    <property type="entry name" value="Polymerase_NTP_transf_dom"/>
</dbReference>
<name>A0A5J4T3E3_9ZZZZ</name>
<dbReference type="SUPFAM" id="SSF81301">
    <property type="entry name" value="Nucleotidyltransferase"/>
    <property type="match status" value="1"/>
</dbReference>
<dbReference type="Pfam" id="PF01909">
    <property type="entry name" value="NTP_transf_2"/>
    <property type="match status" value="1"/>
</dbReference>
<gene>
    <name evidence="2" type="ORF">EZS27_000080</name>
</gene>
<dbReference type="InterPro" id="IPR052548">
    <property type="entry name" value="Type_VII_TA_antitoxin"/>
</dbReference>
<dbReference type="EMBL" id="SNRY01000001">
    <property type="protein sequence ID" value="KAA6352628.1"/>
    <property type="molecule type" value="Genomic_DNA"/>
</dbReference>
<dbReference type="Gene3D" id="3.30.460.10">
    <property type="entry name" value="Beta Polymerase, domain 2"/>
    <property type="match status" value="1"/>
</dbReference>
<proteinExistence type="predicted"/>
<dbReference type="InterPro" id="IPR043519">
    <property type="entry name" value="NT_sf"/>
</dbReference>
<reference evidence="2" key="1">
    <citation type="submission" date="2019-03" db="EMBL/GenBank/DDBJ databases">
        <title>Single cell metagenomics reveals metabolic interactions within the superorganism composed of flagellate Streblomastix strix and complex community of Bacteroidetes bacteria on its surface.</title>
        <authorList>
            <person name="Treitli S.C."/>
            <person name="Kolisko M."/>
            <person name="Husnik F."/>
            <person name="Keeling P."/>
            <person name="Hampl V."/>
        </authorList>
    </citation>
    <scope>NUCLEOTIDE SEQUENCE</scope>
    <source>
        <strain evidence="2">STM</strain>
    </source>
</reference>
<evidence type="ECO:0000313" key="2">
    <source>
        <dbReference type="EMBL" id="KAA6352628.1"/>
    </source>
</evidence>
<dbReference type="GO" id="GO:0016779">
    <property type="term" value="F:nucleotidyltransferase activity"/>
    <property type="evidence" value="ECO:0007669"/>
    <property type="project" value="InterPro"/>
</dbReference>
<feature type="domain" description="Polymerase nucleotidyl transferase" evidence="1">
    <location>
        <begin position="7"/>
        <end position="74"/>
    </location>
</feature>
<dbReference type="PANTHER" id="PTHR33933:SF1">
    <property type="entry name" value="PROTEIN ADENYLYLTRANSFERASE MNTA-RELATED"/>
    <property type="match status" value="1"/>
</dbReference>
<dbReference type="AlphaFoldDB" id="A0A5J4T3E3"/>
<protein>
    <recommendedName>
        <fullName evidence="1">Polymerase nucleotidyl transferase domain-containing protein</fullName>
    </recommendedName>
</protein>